<gene>
    <name evidence="2" type="ORF">DH2020_012858</name>
</gene>
<sequence>MELLEKAKNIVADKMGNIKKPEASITDVDLKDVGRDGIAYFANLSVFNPYSVSDPVCDITYTLESVDRVIVSGNIPDPGSLKENNKTILEVKIKVPHNLLLSLIKDICAD</sequence>
<feature type="domain" description="Late embryogenesis abundant protein LEA-2 subgroup" evidence="1">
    <location>
        <begin position="44"/>
        <end position="107"/>
    </location>
</feature>
<dbReference type="EMBL" id="JABTTQ020000006">
    <property type="protein sequence ID" value="KAK6153219.1"/>
    <property type="molecule type" value="Genomic_DNA"/>
</dbReference>
<name>A0ABR0X1B0_REHGL</name>
<comment type="caution">
    <text evidence="2">The sequence shown here is derived from an EMBL/GenBank/DDBJ whole genome shotgun (WGS) entry which is preliminary data.</text>
</comment>
<reference evidence="2 3" key="1">
    <citation type="journal article" date="2021" name="Comput. Struct. Biotechnol. J.">
        <title>De novo genome assembly of the potent medicinal plant Rehmannia glutinosa using nanopore technology.</title>
        <authorList>
            <person name="Ma L."/>
            <person name="Dong C."/>
            <person name="Song C."/>
            <person name="Wang X."/>
            <person name="Zheng X."/>
            <person name="Niu Y."/>
            <person name="Chen S."/>
            <person name="Feng W."/>
        </authorList>
    </citation>
    <scope>NUCLEOTIDE SEQUENCE [LARGE SCALE GENOMIC DNA]</scope>
    <source>
        <strain evidence="2">DH-2019</strain>
    </source>
</reference>
<evidence type="ECO:0000313" key="2">
    <source>
        <dbReference type="EMBL" id="KAK6153219.1"/>
    </source>
</evidence>
<dbReference type="SUPFAM" id="SSF117070">
    <property type="entry name" value="LEA14-like"/>
    <property type="match status" value="1"/>
</dbReference>
<dbReference type="InterPro" id="IPR045043">
    <property type="entry name" value="Lea14-like"/>
</dbReference>
<dbReference type="Pfam" id="PF03168">
    <property type="entry name" value="LEA_2"/>
    <property type="match status" value="1"/>
</dbReference>
<dbReference type="InterPro" id="IPR004864">
    <property type="entry name" value="LEA_2"/>
</dbReference>
<protein>
    <recommendedName>
        <fullName evidence="1">Late embryogenesis abundant protein LEA-2 subgroup domain-containing protein</fullName>
    </recommendedName>
</protein>
<dbReference type="Proteomes" id="UP001318860">
    <property type="component" value="Unassembled WGS sequence"/>
</dbReference>
<keyword evidence="3" id="KW-1185">Reference proteome</keyword>
<organism evidence="2 3">
    <name type="scientific">Rehmannia glutinosa</name>
    <name type="common">Chinese foxglove</name>
    <dbReference type="NCBI Taxonomy" id="99300"/>
    <lineage>
        <taxon>Eukaryota</taxon>
        <taxon>Viridiplantae</taxon>
        <taxon>Streptophyta</taxon>
        <taxon>Embryophyta</taxon>
        <taxon>Tracheophyta</taxon>
        <taxon>Spermatophyta</taxon>
        <taxon>Magnoliopsida</taxon>
        <taxon>eudicotyledons</taxon>
        <taxon>Gunneridae</taxon>
        <taxon>Pentapetalae</taxon>
        <taxon>asterids</taxon>
        <taxon>lamiids</taxon>
        <taxon>Lamiales</taxon>
        <taxon>Orobanchaceae</taxon>
        <taxon>Rehmannieae</taxon>
        <taxon>Rehmannia</taxon>
    </lineage>
</organism>
<evidence type="ECO:0000259" key="1">
    <source>
        <dbReference type="Pfam" id="PF03168"/>
    </source>
</evidence>
<dbReference type="PANTHER" id="PTHR31459">
    <property type="match status" value="1"/>
</dbReference>
<proteinExistence type="predicted"/>
<dbReference type="PANTHER" id="PTHR31459:SF19">
    <property type="entry name" value="DESICCATION-RELATED PROTEIN LEA14-RELATED"/>
    <property type="match status" value="1"/>
</dbReference>
<accession>A0ABR0X1B0</accession>
<evidence type="ECO:0000313" key="3">
    <source>
        <dbReference type="Proteomes" id="UP001318860"/>
    </source>
</evidence>
<dbReference type="Gene3D" id="2.60.40.1820">
    <property type="match status" value="1"/>
</dbReference>